<organism evidence="2 3">
    <name type="scientific">Serratia rhizosphaerae</name>
    <dbReference type="NCBI Taxonomy" id="2597702"/>
    <lineage>
        <taxon>Bacteria</taxon>
        <taxon>Pseudomonadati</taxon>
        <taxon>Pseudomonadota</taxon>
        <taxon>Gammaproteobacteria</taxon>
        <taxon>Enterobacterales</taxon>
        <taxon>Yersiniaceae</taxon>
        <taxon>Serratia</taxon>
    </lineage>
</organism>
<dbReference type="EMBL" id="CP041764">
    <property type="protein sequence ID" value="QHA89980.1"/>
    <property type="molecule type" value="Genomic_DNA"/>
</dbReference>
<feature type="signal peptide" evidence="1">
    <location>
        <begin position="1"/>
        <end position="21"/>
    </location>
</feature>
<evidence type="ECO:0008006" key="4">
    <source>
        <dbReference type="Google" id="ProtNLM"/>
    </source>
</evidence>
<feature type="chain" id="PRO_5045580170" description="Lipoprotein" evidence="1">
    <location>
        <begin position="22"/>
        <end position="130"/>
    </location>
</feature>
<sequence>MRTTALAFTLPLFLFTDLASAADGCAPLKTTINADNRHVYQELVQSALTEKVKLATIDITEVLAEDKWLAVFASTEISDPGVFFFNDNKFIDVWGGMVEAKEKRTVTQWTHGLHVPGTLTQCFFKGIVIK</sequence>
<evidence type="ECO:0000256" key="1">
    <source>
        <dbReference type="SAM" id="SignalP"/>
    </source>
</evidence>
<name>A0ABX6GUT4_9GAMM</name>
<gene>
    <name evidence="2" type="ORF">FO014_21765</name>
</gene>
<dbReference type="Proteomes" id="UP000430368">
    <property type="component" value="Chromosome"/>
</dbReference>
<evidence type="ECO:0000313" key="3">
    <source>
        <dbReference type="Proteomes" id="UP000430368"/>
    </source>
</evidence>
<reference evidence="2 3" key="1">
    <citation type="submission" date="2019-07" db="EMBL/GenBank/DDBJ databases">
        <title>Serratia dokdonensis sp. nov., an elicitor of systemic resistance in Nicotiana Tabacum.</title>
        <authorList>
            <person name="Son J.-S."/>
            <person name="Hwang Y.-J."/>
            <person name="Lee S.-Y."/>
            <person name="Ghim S.-Y."/>
        </authorList>
    </citation>
    <scope>NUCLEOTIDE SEQUENCE [LARGE SCALE GENOMIC DNA]</scope>
    <source>
        <strain evidence="2 3">KUDC3025</strain>
    </source>
</reference>
<keyword evidence="1" id="KW-0732">Signal</keyword>
<accession>A0ABX6GUT4</accession>
<keyword evidence="3" id="KW-1185">Reference proteome</keyword>
<proteinExistence type="predicted"/>
<protein>
    <recommendedName>
        <fullName evidence="4">Lipoprotein</fullName>
    </recommendedName>
</protein>
<evidence type="ECO:0000313" key="2">
    <source>
        <dbReference type="EMBL" id="QHA89980.1"/>
    </source>
</evidence>